<evidence type="ECO:0000256" key="1">
    <source>
        <dbReference type="SAM" id="Phobius"/>
    </source>
</evidence>
<sequence>MDAATIMVIAPLVTAHLCALVGLWLRFRWRARLEEERARYLAKTVTRLVVPGAQVDLDDQHAAGHRLRVRVTAAPSHDIGRAA</sequence>
<keyword evidence="1" id="KW-1133">Transmembrane helix</keyword>
<proteinExistence type="predicted"/>
<dbReference type="RefSeq" id="WP_388312047.1">
    <property type="nucleotide sequence ID" value="NZ_JBIBDZ010000019.1"/>
</dbReference>
<accession>A0ABW6Y339</accession>
<evidence type="ECO:0000313" key="2">
    <source>
        <dbReference type="EMBL" id="MFF5924189.1"/>
    </source>
</evidence>
<dbReference type="Proteomes" id="UP001602370">
    <property type="component" value="Unassembled WGS sequence"/>
</dbReference>
<feature type="transmembrane region" description="Helical" evidence="1">
    <location>
        <begin position="6"/>
        <end position="27"/>
    </location>
</feature>
<protein>
    <submittedName>
        <fullName evidence="2">Uncharacterized protein</fullName>
    </submittedName>
</protein>
<reference evidence="2 3" key="1">
    <citation type="submission" date="2024-10" db="EMBL/GenBank/DDBJ databases">
        <title>The Natural Products Discovery Center: Release of the First 8490 Sequenced Strains for Exploring Actinobacteria Biosynthetic Diversity.</title>
        <authorList>
            <person name="Kalkreuter E."/>
            <person name="Kautsar S.A."/>
            <person name="Yang D."/>
            <person name="Bader C.D."/>
            <person name="Teijaro C.N."/>
            <person name="Fluegel L."/>
            <person name="Davis C.M."/>
            <person name="Simpson J.R."/>
            <person name="Lauterbach L."/>
            <person name="Steele A.D."/>
            <person name="Gui C."/>
            <person name="Meng S."/>
            <person name="Li G."/>
            <person name="Viehrig K."/>
            <person name="Ye F."/>
            <person name="Su P."/>
            <person name="Kiefer A.F."/>
            <person name="Nichols A."/>
            <person name="Cepeda A.J."/>
            <person name="Yan W."/>
            <person name="Fan B."/>
            <person name="Jiang Y."/>
            <person name="Adhikari A."/>
            <person name="Zheng C.-J."/>
            <person name="Schuster L."/>
            <person name="Cowan T.M."/>
            <person name="Smanski M.J."/>
            <person name="Chevrette M.G."/>
            <person name="De Carvalho L.P.S."/>
            <person name="Shen B."/>
        </authorList>
    </citation>
    <scope>NUCLEOTIDE SEQUENCE [LARGE SCALE GENOMIC DNA]</scope>
    <source>
        <strain evidence="2 3">NPDC012605</strain>
    </source>
</reference>
<gene>
    <name evidence="2" type="ORF">ACFY8C_38575</name>
</gene>
<evidence type="ECO:0000313" key="3">
    <source>
        <dbReference type="Proteomes" id="UP001602370"/>
    </source>
</evidence>
<keyword evidence="1" id="KW-0812">Transmembrane</keyword>
<keyword evidence="1" id="KW-0472">Membrane</keyword>
<comment type="caution">
    <text evidence="2">The sequence shown here is derived from an EMBL/GenBank/DDBJ whole genome shotgun (WGS) entry which is preliminary data.</text>
</comment>
<dbReference type="EMBL" id="JBIBDZ010000019">
    <property type="protein sequence ID" value="MFF5924189.1"/>
    <property type="molecule type" value="Genomic_DNA"/>
</dbReference>
<name>A0ABW6Y339_9ACTN</name>
<organism evidence="2 3">
    <name type="scientific">Streptomyces flavochromogenes</name>
    <dbReference type="NCBI Taxonomy" id="68199"/>
    <lineage>
        <taxon>Bacteria</taxon>
        <taxon>Bacillati</taxon>
        <taxon>Actinomycetota</taxon>
        <taxon>Actinomycetes</taxon>
        <taxon>Kitasatosporales</taxon>
        <taxon>Streptomycetaceae</taxon>
        <taxon>Streptomyces</taxon>
    </lineage>
</organism>
<keyword evidence="3" id="KW-1185">Reference proteome</keyword>